<keyword evidence="1" id="KW-0472">Membrane</keyword>
<name>A0A0X1KN59_9EURY</name>
<sequence length="172" mass="19153">MADPCDSPYVLDINIGESLFGLYCYGCYFINSWVDLKKVPFMEVLSFTLLIGSALILFQAYYGNLSAMNPRDILNCINRGEGKWEEFSKLPEIEKLEKAYSLASGRAYEAFKAFLIGWIIVGVGNAALWYAIMEGALPYDSTITKLAVVSGPLLGLCPLRAHDIHILKAQRI</sequence>
<keyword evidence="1" id="KW-0812">Transmembrane</keyword>
<dbReference type="EMBL" id="CP007140">
    <property type="protein sequence ID" value="AJC72714.1"/>
    <property type="molecule type" value="Genomic_DNA"/>
</dbReference>
<keyword evidence="3" id="KW-1185">Reference proteome</keyword>
<evidence type="ECO:0000313" key="3">
    <source>
        <dbReference type="Proteomes" id="UP000062043"/>
    </source>
</evidence>
<dbReference type="AlphaFoldDB" id="A0A0X1KN59"/>
<dbReference type="PATRIC" id="fig|1432656.3.peg.1005"/>
<dbReference type="KEGG" id="tgy:X802_05175"/>
<proteinExistence type="predicted"/>
<evidence type="ECO:0000313" key="2">
    <source>
        <dbReference type="EMBL" id="AJC72714.1"/>
    </source>
</evidence>
<protein>
    <submittedName>
        <fullName evidence="2">Uncharacterized protein</fullName>
    </submittedName>
</protein>
<dbReference type="Proteomes" id="UP000062043">
    <property type="component" value="Chromosome"/>
</dbReference>
<organism evidence="2 3">
    <name type="scientific">Thermococcus guaymasensis DSM 11113</name>
    <dbReference type="NCBI Taxonomy" id="1432656"/>
    <lineage>
        <taxon>Archaea</taxon>
        <taxon>Methanobacteriati</taxon>
        <taxon>Methanobacteriota</taxon>
        <taxon>Thermococci</taxon>
        <taxon>Thermococcales</taxon>
        <taxon>Thermococcaceae</taxon>
        <taxon>Thermococcus</taxon>
    </lineage>
</organism>
<reference evidence="2 3" key="1">
    <citation type="submission" date="2014-01" db="EMBL/GenBank/DDBJ databases">
        <title>Genome sequencing of Thermococcus guaymasensis.</title>
        <authorList>
            <person name="Zhang X."/>
            <person name="Alvare G."/>
            <person name="Fristensky B."/>
            <person name="Chen L."/>
            <person name="Suen T."/>
            <person name="Chen Q."/>
            <person name="Ma K."/>
        </authorList>
    </citation>
    <scope>NUCLEOTIDE SEQUENCE [LARGE SCALE GENOMIC DNA]</scope>
    <source>
        <strain evidence="2 3">DSM 11113</strain>
    </source>
</reference>
<keyword evidence="1" id="KW-1133">Transmembrane helix</keyword>
<gene>
    <name evidence="2" type="ORF">X802_05175</name>
</gene>
<feature type="transmembrane region" description="Helical" evidence="1">
    <location>
        <begin position="44"/>
        <end position="62"/>
    </location>
</feature>
<evidence type="ECO:0000256" key="1">
    <source>
        <dbReference type="SAM" id="Phobius"/>
    </source>
</evidence>
<accession>A0A0X1KN59</accession>
<feature type="transmembrane region" description="Helical" evidence="1">
    <location>
        <begin position="113"/>
        <end position="132"/>
    </location>
</feature>